<reference evidence="3" key="2">
    <citation type="submission" date="2025-09" db="UniProtKB">
        <authorList>
            <consortium name="Ensembl"/>
        </authorList>
    </citation>
    <scope>IDENTIFICATION</scope>
</reference>
<evidence type="ECO:0000259" key="2">
    <source>
        <dbReference type="Pfam" id="PF15477"/>
    </source>
</evidence>
<feature type="domain" description="Small acidic protein-like" evidence="2">
    <location>
        <begin position="406"/>
        <end position="479"/>
    </location>
</feature>
<dbReference type="Ensembl" id="ENSFHET00000002889.1">
    <property type="protein sequence ID" value="ENSFHEP00000007986.1"/>
    <property type="gene ID" value="ENSFHEG00000009163.1"/>
</dbReference>
<feature type="compositionally biased region" description="Basic and acidic residues" evidence="1">
    <location>
        <begin position="45"/>
        <end position="64"/>
    </location>
</feature>
<dbReference type="Pfam" id="PF15477">
    <property type="entry name" value="SMAP"/>
    <property type="match status" value="1"/>
</dbReference>
<proteinExistence type="predicted"/>
<feature type="compositionally biased region" description="Polar residues" evidence="1">
    <location>
        <begin position="367"/>
        <end position="377"/>
    </location>
</feature>
<dbReference type="OrthoDB" id="9451331at2759"/>
<evidence type="ECO:0000256" key="1">
    <source>
        <dbReference type="SAM" id="MobiDB-lite"/>
    </source>
</evidence>
<feature type="compositionally biased region" description="Basic and acidic residues" evidence="1">
    <location>
        <begin position="252"/>
        <end position="263"/>
    </location>
</feature>
<dbReference type="Proteomes" id="UP000265000">
    <property type="component" value="Unplaced"/>
</dbReference>
<feature type="region of interest" description="Disordered" evidence="1">
    <location>
        <begin position="1"/>
        <end position="72"/>
    </location>
</feature>
<dbReference type="GeneID" id="105920060"/>
<organism evidence="3 4">
    <name type="scientific">Fundulus heteroclitus</name>
    <name type="common">Killifish</name>
    <name type="synonym">Mummichog</name>
    <dbReference type="NCBI Taxonomy" id="8078"/>
    <lineage>
        <taxon>Eukaryota</taxon>
        <taxon>Metazoa</taxon>
        <taxon>Chordata</taxon>
        <taxon>Craniata</taxon>
        <taxon>Vertebrata</taxon>
        <taxon>Euteleostomi</taxon>
        <taxon>Actinopterygii</taxon>
        <taxon>Neopterygii</taxon>
        <taxon>Teleostei</taxon>
        <taxon>Neoteleostei</taxon>
        <taxon>Acanthomorphata</taxon>
        <taxon>Ovalentaria</taxon>
        <taxon>Atherinomorphae</taxon>
        <taxon>Cyprinodontiformes</taxon>
        <taxon>Fundulidae</taxon>
        <taxon>Fundulus</taxon>
    </lineage>
</organism>
<dbReference type="GeneTree" id="ENSGT00500000044955"/>
<dbReference type="STRING" id="8078.ENSFHEP00000007986"/>
<name>A0A3Q2P6M1_FUNHE</name>
<feature type="region of interest" description="Disordered" evidence="1">
    <location>
        <begin position="211"/>
        <end position="405"/>
    </location>
</feature>
<dbReference type="PANTHER" id="PTHR22426">
    <property type="entry name" value="ARGININE_SERINE-RICH COILED-COIL PROTEIN 2"/>
    <property type="match status" value="1"/>
</dbReference>
<feature type="compositionally biased region" description="Basic and acidic residues" evidence="1">
    <location>
        <begin position="217"/>
        <end position="232"/>
    </location>
</feature>
<dbReference type="CTD" id="400506"/>
<accession>A0A3Q2P6M1</accession>
<feature type="compositionally biased region" description="Polar residues" evidence="1">
    <location>
        <begin position="25"/>
        <end position="36"/>
    </location>
</feature>
<evidence type="ECO:0000313" key="4">
    <source>
        <dbReference type="Proteomes" id="UP000265000"/>
    </source>
</evidence>
<feature type="region of interest" description="Disordered" evidence="1">
    <location>
        <begin position="93"/>
        <end position="168"/>
    </location>
</feature>
<reference evidence="3" key="1">
    <citation type="submission" date="2025-08" db="UniProtKB">
        <authorList>
            <consortium name="Ensembl"/>
        </authorList>
    </citation>
    <scope>IDENTIFICATION</scope>
</reference>
<keyword evidence="4" id="KW-1185">Reference proteome</keyword>
<dbReference type="AlphaFoldDB" id="A0A3Q2P6M1"/>
<protein>
    <submittedName>
        <fullName evidence="3">Lysine-rich nucleolar protein 1</fullName>
    </submittedName>
</protein>
<sequence length="502" mass="57478">MEEENTEERVIKKENKHKKGKIFSPVQNCSAENGTQVKLKKEKKWKVDKTVAKEQEDEVNQKEEKKRKKHDSIFITDIEDNKRKKKKVLEYVNQAENSTLQDEKLEKTKKKKKLKDKSVQIQPENVKKEEDEEMPIGNNNPPKKPKKQKGTVLVSSPAETEEIVGEKTKKKKKTLVITDVVGKIKTEKKAKVVENLMDVEKEETEVKEVKLKKKKESKSERLGKDLKETETQRKKKRMVEDEEILHKKKEKFIKEETGIEEGKSKKKKNKKAKEENGIVDTEEVVSKKKKKVKVEEDEEEVWSPERSIPLAADSQNKKSKKNRMSEKGDLDNNTEAQAGSKKKRKVKEEQGDAQEVPQGDVLFLSAKNGNTDEASINQERRKALQMEIDKASQPQKPDKPTTLGQWSTAQFDNSQQQQKFLRLMGGFKKDSQVAEKTAGGANMALGKDAQQQLQQGLLGEFERAQMRKMDFSNRGAGLGFTAPSNKKFTIDVNASRSVRFDD</sequence>
<feature type="compositionally biased region" description="Basic and acidic residues" evidence="1">
    <location>
        <begin position="378"/>
        <end position="390"/>
    </location>
</feature>
<evidence type="ECO:0000313" key="3">
    <source>
        <dbReference type="Ensembl" id="ENSFHEP00000007986.1"/>
    </source>
</evidence>
<dbReference type="PANTHER" id="PTHR22426:SF1">
    <property type="entry name" value="LYSINE-RICH NUCLEOLAR PROTEIN 1"/>
    <property type="match status" value="1"/>
</dbReference>
<dbReference type="InterPro" id="IPR028124">
    <property type="entry name" value="SMAP_dom"/>
</dbReference>